<name>A0A517T975_9PLAN</name>
<feature type="transmembrane region" description="Helical" evidence="1">
    <location>
        <begin position="206"/>
        <end position="224"/>
    </location>
</feature>
<keyword evidence="3" id="KW-1185">Reference proteome</keyword>
<proteinExistence type="predicted"/>
<dbReference type="EMBL" id="CP036316">
    <property type="protein sequence ID" value="QDT64917.1"/>
    <property type="molecule type" value="Genomic_DNA"/>
</dbReference>
<evidence type="ECO:0000256" key="1">
    <source>
        <dbReference type="SAM" id="Phobius"/>
    </source>
</evidence>
<feature type="transmembrane region" description="Helical" evidence="1">
    <location>
        <begin position="48"/>
        <end position="69"/>
    </location>
</feature>
<evidence type="ECO:0000313" key="3">
    <source>
        <dbReference type="Proteomes" id="UP000319976"/>
    </source>
</evidence>
<feature type="transmembrane region" description="Helical" evidence="1">
    <location>
        <begin position="270"/>
        <end position="290"/>
    </location>
</feature>
<feature type="transmembrane region" description="Helical" evidence="1">
    <location>
        <begin position="429"/>
        <end position="450"/>
    </location>
</feature>
<keyword evidence="1" id="KW-0472">Membrane</keyword>
<feature type="transmembrane region" description="Helical" evidence="1">
    <location>
        <begin position="147"/>
        <end position="168"/>
    </location>
</feature>
<keyword evidence="1" id="KW-0812">Transmembrane</keyword>
<feature type="transmembrane region" description="Helical" evidence="1">
    <location>
        <begin position="402"/>
        <end position="422"/>
    </location>
</feature>
<keyword evidence="1" id="KW-1133">Transmembrane helix</keyword>
<accession>A0A517T975</accession>
<feature type="transmembrane region" description="Helical" evidence="1">
    <location>
        <begin position="370"/>
        <end position="390"/>
    </location>
</feature>
<feature type="transmembrane region" description="Helical" evidence="1">
    <location>
        <begin position="334"/>
        <end position="358"/>
    </location>
</feature>
<feature type="transmembrane region" description="Helical" evidence="1">
    <location>
        <begin position="120"/>
        <end position="141"/>
    </location>
</feature>
<dbReference type="Proteomes" id="UP000319976">
    <property type="component" value="Chromosome"/>
</dbReference>
<gene>
    <name evidence="2" type="ORF">V22_21620</name>
</gene>
<evidence type="ECO:0008006" key="4">
    <source>
        <dbReference type="Google" id="ProtNLM"/>
    </source>
</evidence>
<sequence length="680" mass="77599">MFFDRFAVDVSRHHRSAYHSAFTIDAPLQTKMSTASHTTPIMRRDLRWYYVSVLVIAAIVHLTALWNAAPLRSANDRSRWSTVWSLAEKGTFIIDERQDDRWQTIDKVRFNGHFYSSKPALFPAIVAGFYKVLHQITGWSILDDTEIVCRSLLTLVNFMPWMVALGLVCMMTESFARTTFARLIIPPMFAFGTYLSPFSVAFNNHLPAAITIVLSLYPFLRIICEGRRSPWYFAMCGFFAGATITNELPSASWAATAFIILLQFDWKRTLFFGLPAALLPIIAFLAANYIQTGGIYPFYAYYDTELYRYAVDGVPSYWMNPRGIDQNLDSPPVYLMHCLIGHHGIFSLTPFFLLTLAAWFRLRRDAGHPLWIVTVLSATLTVIVMAFYMTRTGNYNYGGNTAALRWALWLVPFWIFATIPMLDALYDRIWMRVVATLLVIVSVISAFSVIDSPWQSSWAYRWMDSAGWIDYSSKPEPLDRTYTTWFSNLPISSEGGEWVEFEYSDAENQSMTLRMESLRTDEESPNNLRLRFTRTKQGEAEPMNSFDMEIDTAKFQAGNTPEEFLVAPESGQARLQALNSLRMLPTTAALKPSFERYLKTPLRTDAFTSKQAAVRVRAKDESGSNQIHRLDTYFQADVPFGCVRFIITVTDADTGMRISKTVYDIVDCSPPPPPHAVFEY</sequence>
<evidence type="ECO:0000313" key="2">
    <source>
        <dbReference type="EMBL" id="QDT64917.1"/>
    </source>
</evidence>
<dbReference type="KEGG" id="chya:V22_21620"/>
<organism evidence="2 3">
    <name type="scientific">Calycomorphotria hydatis</name>
    <dbReference type="NCBI Taxonomy" id="2528027"/>
    <lineage>
        <taxon>Bacteria</taxon>
        <taxon>Pseudomonadati</taxon>
        <taxon>Planctomycetota</taxon>
        <taxon>Planctomycetia</taxon>
        <taxon>Planctomycetales</taxon>
        <taxon>Planctomycetaceae</taxon>
        <taxon>Calycomorphotria</taxon>
    </lineage>
</organism>
<dbReference type="AlphaFoldDB" id="A0A517T975"/>
<protein>
    <recommendedName>
        <fullName evidence="4">Glycosyltransferase RgtA/B/C/D-like domain-containing protein</fullName>
    </recommendedName>
</protein>
<reference evidence="2 3" key="1">
    <citation type="submission" date="2019-02" db="EMBL/GenBank/DDBJ databases">
        <title>Deep-cultivation of Planctomycetes and their phenomic and genomic characterization uncovers novel biology.</title>
        <authorList>
            <person name="Wiegand S."/>
            <person name="Jogler M."/>
            <person name="Boedeker C."/>
            <person name="Pinto D."/>
            <person name="Vollmers J."/>
            <person name="Rivas-Marin E."/>
            <person name="Kohn T."/>
            <person name="Peeters S.H."/>
            <person name="Heuer A."/>
            <person name="Rast P."/>
            <person name="Oberbeckmann S."/>
            <person name="Bunk B."/>
            <person name="Jeske O."/>
            <person name="Meyerdierks A."/>
            <person name="Storesund J.E."/>
            <person name="Kallscheuer N."/>
            <person name="Luecker S."/>
            <person name="Lage O.M."/>
            <person name="Pohl T."/>
            <person name="Merkel B.J."/>
            <person name="Hornburger P."/>
            <person name="Mueller R.-W."/>
            <person name="Bruemmer F."/>
            <person name="Labrenz M."/>
            <person name="Spormann A.M."/>
            <person name="Op den Camp H."/>
            <person name="Overmann J."/>
            <person name="Amann R."/>
            <person name="Jetten M.S.M."/>
            <person name="Mascher T."/>
            <person name="Medema M.H."/>
            <person name="Devos D.P."/>
            <person name="Kaster A.-K."/>
            <person name="Ovreas L."/>
            <person name="Rohde M."/>
            <person name="Galperin M.Y."/>
            <person name="Jogler C."/>
        </authorList>
    </citation>
    <scope>NUCLEOTIDE SEQUENCE [LARGE SCALE GENOMIC DNA]</scope>
    <source>
        <strain evidence="2 3">V22</strain>
    </source>
</reference>